<dbReference type="GO" id="GO:0005506">
    <property type="term" value="F:iron ion binding"/>
    <property type="evidence" value="ECO:0007669"/>
    <property type="project" value="InterPro"/>
</dbReference>
<dbReference type="Pfam" id="PF00067">
    <property type="entry name" value="p450"/>
    <property type="match status" value="1"/>
</dbReference>
<evidence type="ECO:0000313" key="6">
    <source>
        <dbReference type="Proteomes" id="UP000306102"/>
    </source>
</evidence>
<reference evidence="5 6" key="1">
    <citation type="journal article" date="2018" name="Proc. Natl. Acad. Sci. U.S.A.">
        <title>Draft genome sequence of Camellia sinensis var. sinensis provides insights into the evolution of the tea genome and tea quality.</title>
        <authorList>
            <person name="Wei C."/>
            <person name="Yang H."/>
            <person name="Wang S."/>
            <person name="Zhao J."/>
            <person name="Liu C."/>
            <person name="Gao L."/>
            <person name="Xia E."/>
            <person name="Lu Y."/>
            <person name="Tai Y."/>
            <person name="She G."/>
            <person name="Sun J."/>
            <person name="Cao H."/>
            <person name="Tong W."/>
            <person name="Gao Q."/>
            <person name="Li Y."/>
            <person name="Deng W."/>
            <person name="Jiang X."/>
            <person name="Wang W."/>
            <person name="Chen Q."/>
            <person name="Zhang S."/>
            <person name="Li H."/>
            <person name="Wu J."/>
            <person name="Wang P."/>
            <person name="Li P."/>
            <person name="Shi C."/>
            <person name="Zheng F."/>
            <person name="Jian J."/>
            <person name="Huang B."/>
            <person name="Shan D."/>
            <person name="Shi M."/>
            <person name="Fang C."/>
            <person name="Yue Y."/>
            <person name="Li F."/>
            <person name="Li D."/>
            <person name="Wei S."/>
            <person name="Han B."/>
            <person name="Jiang C."/>
            <person name="Yin Y."/>
            <person name="Xia T."/>
            <person name="Zhang Z."/>
            <person name="Bennetzen J.L."/>
            <person name="Zhao S."/>
            <person name="Wan X."/>
        </authorList>
    </citation>
    <scope>NUCLEOTIDE SEQUENCE [LARGE SCALE GENOMIC DNA]</scope>
    <source>
        <strain evidence="6">cv. Shuchazao</strain>
        <tissue evidence="5">Leaf</tissue>
    </source>
</reference>
<dbReference type="PRINTS" id="PR00359">
    <property type="entry name" value="BP450"/>
</dbReference>
<dbReference type="STRING" id="542762.A0A4S4DKK5"/>
<keyword evidence="3" id="KW-0408">Iron</keyword>
<name>A0A4S4DKK5_CAMSN</name>
<keyword evidence="6" id="KW-1185">Reference proteome</keyword>
<dbReference type="GO" id="GO:0016132">
    <property type="term" value="P:brassinosteroid biosynthetic process"/>
    <property type="evidence" value="ECO:0007669"/>
    <property type="project" value="TreeGrafter"/>
</dbReference>
<dbReference type="GO" id="GO:0020037">
    <property type="term" value="F:heme binding"/>
    <property type="evidence" value="ECO:0007669"/>
    <property type="project" value="InterPro"/>
</dbReference>
<accession>A0A4S4DKK5</accession>
<evidence type="ECO:0000256" key="3">
    <source>
        <dbReference type="ARBA" id="ARBA00023004"/>
    </source>
</evidence>
<sequence>MLSVGIAVTTVVVALVTIFVTHWVRKWRNPKCENGVLPPGSMGFPLIGETIQLLMPNRSLELHPFISKRVQRYGSVFRTNVAGKQEMIFDFTLKQLYGYDWEKSLEMRHSEKFSSLLHGLLSLPLDIPGTTFHQCVKERKELLSMLKDIVQERIDSDNKFRGDFLDRVMEDMKTEKFLTAKFLSNLMFGILFGNSEPISSVILLTLKLLSEHPSIFEELTAENEVIVKNRENPDSSLSWKEYKSMTFTPNVVNEVLRLANVAPELLRKVTKDIKFNGYTVSAGWNILIVTSAHQLNPKAFKDPVKFNPSRWNLRANTS</sequence>
<organism evidence="5 6">
    <name type="scientific">Camellia sinensis var. sinensis</name>
    <name type="common">China tea</name>
    <dbReference type="NCBI Taxonomy" id="542762"/>
    <lineage>
        <taxon>Eukaryota</taxon>
        <taxon>Viridiplantae</taxon>
        <taxon>Streptophyta</taxon>
        <taxon>Embryophyta</taxon>
        <taxon>Tracheophyta</taxon>
        <taxon>Spermatophyta</taxon>
        <taxon>Magnoliopsida</taxon>
        <taxon>eudicotyledons</taxon>
        <taxon>Gunneridae</taxon>
        <taxon>Pentapetalae</taxon>
        <taxon>asterids</taxon>
        <taxon>Ericales</taxon>
        <taxon>Theaceae</taxon>
        <taxon>Camellia</taxon>
    </lineage>
</organism>
<dbReference type="InterPro" id="IPR001128">
    <property type="entry name" value="Cyt_P450"/>
</dbReference>
<evidence type="ECO:0000313" key="5">
    <source>
        <dbReference type="EMBL" id="THG03034.1"/>
    </source>
</evidence>
<dbReference type="GO" id="GO:0016125">
    <property type="term" value="P:sterol metabolic process"/>
    <property type="evidence" value="ECO:0007669"/>
    <property type="project" value="TreeGrafter"/>
</dbReference>
<gene>
    <name evidence="5" type="ORF">TEA_026251</name>
</gene>
<comment type="caution">
    <text evidence="5">The sequence shown here is derived from an EMBL/GenBank/DDBJ whole genome shotgun (WGS) entry which is preliminary data.</text>
</comment>
<dbReference type="Gene3D" id="1.10.630.10">
    <property type="entry name" value="Cytochrome P450"/>
    <property type="match status" value="1"/>
</dbReference>
<dbReference type="GO" id="GO:0004497">
    <property type="term" value="F:monooxygenase activity"/>
    <property type="evidence" value="ECO:0007669"/>
    <property type="project" value="InterPro"/>
</dbReference>
<dbReference type="PANTHER" id="PTHR24286">
    <property type="entry name" value="CYTOCHROME P450 26"/>
    <property type="match status" value="1"/>
</dbReference>
<feature type="transmembrane region" description="Helical" evidence="4">
    <location>
        <begin position="6"/>
        <end position="24"/>
    </location>
</feature>
<dbReference type="InterPro" id="IPR036396">
    <property type="entry name" value="Cyt_P450_sf"/>
</dbReference>
<evidence type="ECO:0000256" key="4">
    <source>
        <dbReference type="SAM" id="Phobius"/>
    </source>
</evidence>
<dbReference type="SUPFAM" id="SSF48264">
    <property type="entry name" value="Cytochrome P450"/>
    <property type="match status" value="1"/>
</dbReference>
<keyword evidence="4" id="KW-0812">Transmembrane</keyword>
<protein>
    <recommendedName>
        <fullName evidence="7">Cytochrome P450</fullName>
    </recommendedName>
</protein>
<dbReference type="AlphaFoldDB" id="A0A4S4DKK5"/>
<evidence type="ECO:0008006" key="7">
    <source>
        <dbReference type="Google" id="ProtNLM"/>
    </source>
</evidence>
<keyword evidence="4" id="KW-1133">Transmembrane helix</keyword>
<dbReference type="InterPro" id="IPR002397">
    <property type="entry name" value="Cyt_P450_B"/>
</dbReference>
<keyword evidence="4" id="KW-0472">Membrane</keyword>
<dbReference type="GO" id="GO:0016705">
    <property type="term" value="F:oxidoreductase activity, acting on paired donors, with incorporation or reduction of molecular oxygen"/>
    <property type="evidence" value="ECO:0007669"/>
    <property type="project" value="InterPro"/>
</dbReference>
<dbReference type="PANTHER" id="PTHR24286:SF305">
    <property type="entry name" value="CYTOCHROME P450 708A2"/>
    <property type="match status" value="1"/>
</dbReference>
<comment type="similarity">
    <text evidence="1">Belongs to the cytochrome P450 family.</text>
</comment>
<keyword evidence="2" id="KW-0479">Metal-binding</keyword>
<proteinExistence type="inferred from homology"/>
<dbReference type="GO" id="GO:0010268">
    <property type="term" value="P:brassinosteroid homeostasis"/>
    <property type="evidence" value="ECO:0007669"/>
    <property type="project" value="TreeGrafter"/>
</dbReference>
<dbReference type="EMBL" id="SDRB02011063">
    <property type="protein sequence ID" value="THG03034.1"/>
    <property type="molecule type" value="Genomic_DNA"/>
</dbReference>
<dbReference type="Proteomes" id="UP000306102">
    <property type="component" value="Unassembled WGS sequence"/>
</dbReference>
<evidence type="ECO:0000256" key="1">
    <source>
        <dbReference type="ARBA" id="ARBA00010617"/>
    </source>
</evidence>
<evidence type="ECO:0000256" key="2">
    <source>
        <dbReference type="ARBA" id="ARBA00022723"/>
    </source>
</evidence>